<comment type="subcellular location">
    <subcellularLocation>
        <location evidence="3">Cytoplasm</location>
    </subcellularLocation>
    <subcellularLocation>
        <location evidence="3">Nucleus</location>
    </subcellularLocation>
</comment>
<dbReference type="PROSITE" id="PS51475">
    <property type="entry name" value="PROTEASOME_ALPHA_2"/>
    <property type="match status" value="1"/>
</dbReference>
<dbReference type="PANTHER" id="PTHR11599">
    <property type="entry name" value="PROTEASOME SUBUNIT ALPHA/BETA"/>
    <property type="match status" value="1"/>
</dbReference>
<dbReference type="InterPro" id="IPR050115">
    <property type="entry name" value="Proteasome_alpha"/>
</dbReference>
<comment type="similarity">
    <text evidence="2 3">Belongs to the peptidase T1A family.</text>
</comment>
<dbReference type="Pfam" id="PF10584">
    <property type="entry name" value="Proteasome_A_N"/>
    <property type="match status" value="1"/>
</dbReference>
<comment type="subunit">
    <text evidence="3">The 26S proteasome consists of a 20S proteasome core and two 19S regulatory subunits.</text>
</comment>
<keyword evidence="3" id="KW-0539">Nucleus</keyword>
<dbReference type="InterPro" id="IPR029055">
    <property type="entry name" value="Ntn_hydrolases_N"/>
</dbReference>
<evidence type="ECO:0000256" key="1">
    <source>
        <dbReference type="ARBA" id="ARBA00022942"/>
    </source>
</evidence>
<evidence type="ECO:0000313" key="5">
    <source>
        <dbReference type="EMBL" id="RPA83573.1"/>
    </source>
</evidence>
<dbReference type="GO" id="GO:0016787">
    <property type="term" value="F:hydrolase activity"/>
    <property type="evidence" value="ECO:0007669"/>
    <property type="project" value="UniProtKB-KW"/>
</dbReference>
<evidence type="ECO:0000259" key="4">
    <source>
        <dbReference type="PROSITE" id="PS00388"/>
    </source>
</evidence>
<keyword evidence="3" id="KW-0963">Cytoplasm</keyword>
<dbReference type="Proteomes" id="UP000275078">
    <property type="component" value="Unassembled WGS sequence"/>
</dbReference>
<dbReference type="GO" id="GO:0006511">
    <property type="term" value="P:ubiquitin-dependent protein catabolic process"/>
    <property type="evidence" value="ECO:0007669"/>
    <property type="project" value="InterPro"/>
</dbReference>
<keyword evidence="6" id="KW-1185">Reference proteome</keyword>
<dbReference type="SUPFAM" id="SSF56235">
    <property type="entry name" value="N-terminal nucleophile aminohydrolases (Ntn hydrolases)"/>
    <property type="match status" value="1"/>
</dbReference>
<dbReference type="AlphaFoldDB" id="A0A3N4IBV1"/>
<name>A0A3N4IBV1_ASCIM</name>
<dbReference type="STRING" id="1160509.A0A3N4IBV1"/>
<dbReference type="InterPro" id="IPR023332">
    <property type="entry name" value="Proteasome_alpha-type"/>
</dbReference>
<dbReference type="PROSITE" id="PS00388">
    <property type="entry name" value="PROTEASOME_ALPHA_1"/>
    <property type="match status" value="1"/>
</dbReference>
<protein>
    <recommendedName>
        <fullName evidence="3">Proteasome subunit alpha type</fullName>
    </recommendedName>
</protein>
<dbReference type="Gene3D" id="3.60.20.10">
    <property type="entry name" value="Glutamine Phosphoribosylpyrophosphate, subunit 1, domain 1"/>
    <property type="match status" value="1"/>
</dbReference>
<dbReference type="Pfam" id="PF00227">
    <property type="entry name" value="Proteasome"/>
    <property type="match status" value="1"/>
</dbReference>
<dbReference type="GO" id="GO:0005737">
    <property type="term" value="C:cytoplasm"/>
    <property type="evidence" value="ECO:0007669"/>
    <property type="project" value="UniProtKB-SubCell"/>
</dbReference>
<evidence type="ECO:0000256" key="2">
    <source>
        <dbReference type="PROSITE-ProRule" id="PRU00808"/>
    </source>
</evidence>
<dbReference type="CDD" id="cd03751">
    <property type="entry name" value="proteasome_alpha_type_3"/>
    <property type="match status" value="1"/>
</dbReference>
<dbReference type="OrthoDB" id="40134at2759"/>
<keyword evidence="1 2" id="KW-0647">Proteasome</keyword>
<organism evidence="5 6">
    <name type="scientific">Ascobolus immersus RN42</name>
    <dbReference type="NCBI Taxonomy" id="1160509"/>
    <lineage>
        <taxon>Eukaryota</taxon>
        <taxon>Fungi</taxon>
        <taxon>Dikarya</taxon>
        <taxon>Ascomycota</taxon>
        <taxon>Pezizomycotina</taxon>
        <taxon>Pezizomycetes</taxon>
        <taxon>Pezizales</taxon>
        <taxon>Ascobolaceae</taxon>
        <taxon>Ascobolus</taxon>
    </lineage>
</organism>
<evidence type="ECO:0000313" key="6">
    <source>
        <dbReference type="Proteomes" id="UP000275078"/>
    </source>
</evidence>
<dbReference type="GO" id="GO:0005634">
    <property type="term" value="C:nucleus"/>
    <property type="evidence" value="ECO:0007669"/>
    <property type="project" value="UniProtKB-SubCell"/>
</dbReference>
<proteinExistence type="inferred from homology"/>
<gene>
    <name evidence="5" type="ORF">BJ508DRAFT_304459</name>
</gene>
<dbReference type="SMART" id="SM00948">
    <property type="entry name" value="Proteasome_A_N"/>
    <property type="match status" value="1"/>
</dbReference>
<dbReference type="InterPro" id="IPR000426">
    <property type="entry name" value="Proteasome_asu_N"/>
</dbReference>
<dbReference type="EMBL" id="ML119663">
    <property type="protein sequence ID" value="RPA83573.1"/>
    <property type="molecule type" value="Genomic_DNA"/>
</dbReference>
<accession>A0A3N4IBV1</accession>
<sequence length="257" mass="28223">MTSIGTGYDLSNSVFSPDGRNFQVEYASKAVENGGTSIGLRVKDGVILAVEKLVTSKLLVPQSNRRIESVDRHAGIVFSGLIPDGRHFVSRARQEASSWRGTYESPISVSTLADRMGGYAQAYTLYSSVRPFGITAIIGGVDENGPQLYMIEPSGSYWGYHGAATGKGRQAAKSEIEKLDLKELTLREAIKHAAKIIAVAHEDSKDKEFELEMTWVGLEETGGKHVPVPKELVEEAEKWAKKEIEGDDDEEDEKMEE</sequence>
<reference evidence="5 6" key="1">
    <citation type="journal article" date="2018" name="Nat. Ecol. Evol.">
        <title>Pezizomycetes genomes reveal the molecular basis of ectomycorrhizal truffle lifestyle.</title>
        <authorList>
            <person name="Murat C."/>
            <person name="Payen T."/>
            <person name="Noel B."/>
            <person name="Kuo A."/>
            <person name="Morin E."/>
            <person name="Chen J."/>
            <person name="Kohler A."/>
            <person name="Krizsan K."/>
            <person name="Balestrini R."/>
            <person name="Da Silva C."/>
            <person name="Montanini B."/>
            <person name="Hainaut M."/>
            <person name="Levati E."/>
            <person name="Barry K.W."/>
            <person name="Belfiori B."/>
            <person name="Cichocki N."/>
            <person name="Clum A."/>
            <person name="Dockter R.B."/>
            <person name="Fauchery L."/>
            <person name="Guy J."/>
            <person name="Iotti M."/>
            <person name="Le Tacon F."/>
            <person name="Lindquist E.A."/>
            <person name="Lipzen A."/>
            <person name="Malagnac F."/>
            <person name="Mello A."/>
            <person name="Molinier V."/>
            <person name="Miyauchi S."/>
            <person name="Poulain J."/>
            <person name="Riccioni C."/>
            <person name="Rubini A."/>
            <person name="Sitrit Y."/>
            <person name="Splivallo R."/>
            <person name="Traeger S."/>
            <person name="Wang M."/>
            <person name="Zifcakova L."/>
            <person name="Wipf D."/>
            <person name="Zambonelli A."/>
            <person name="Paolocci F."/>
            <person name="Nowrousian M."/>
            <person name="Ottonello S."/>
            <person name="Baldrian P."/>
            <person name="Spatafora J.W."/>
            <person name="Henrissat B."/>
            <person name="Nagy L.G."/>
            <person name="Aury J.M."/>
            <person name="Wincker P."/>
            <person name="Grigoriev I.V."/>
            <person name="Bonfante P."/>
            <person name="Martin F.M."/>
        </authorList>
    </citation>
    <scope>NUCLEOTIDE SEQUENCE [LARGE SCALE GENOMIC DNA]</scope>
    <source>
        <strain evidence="5 6">RN42</strain>
    </source>
</reference>
<dbReference type="InterPro" id="IPR001353">
    <property type="entry name" value="Proteasome_sua/b"/>
</dbReference>
<dbReference type="FunFam" id="3.60.20.10:FF:000044">
    <property type="entry name" value="Probable proteasome subunit alpha type-7"/>
    <property type="match status" value="1"/>
</dbReference>
<feature type="domain" description="Proteasome alpha-type subunits" evidence="4">
    <location>
        <begin position="8"/>
        <end position="30"/>
    </location>
</feature>
<keyword evidence="5" id="KW-0378">Hydrolase</keyword>
<dbReference type="GO" id="GO:0019773">
    <property type="term" value="C:proteasome core complex, alpha-subunit complex"/>
    <property type="evidence" value="ECO:0007669"/>
    <property type="project" value="UniProtKB-UniRule"/>
</dbReference>
<evidence type="ECO:0000256" key="3">
    <source>
        <dbReference type="RuleBase" id="RU000551"/>
    </source>
</evidence>